<keyword evidence="1" id="KW-0812">Transmembrane</keyword>
<reference evidence="2 3" key="1">
    <citation type="submission" date="2019-01" db="EMBL/GenBank/DDBJ databases">
        <title>Muriicola soli sp. nov., isolated from soil.</title>
        <authorList>
            <person name="Kang H.J."/>
            <person name="Kim S.B."/>
        </authorList>
    </citation>
    <scope>NUCLEOTIDE SEQUENCE [LARGE SCALE GENOMIC DNA]</scope>
    <source>
        <strain evidence="2 3">MMS17-SY002</strain>
    </source>
</reference>
<evidence type="ECO:0000313" key="2">
    <source>
        <dbReference type="EMBL" id="QBA64965.1"/>
    </source>
</evidence>
<keyword evidence="3" id="KW-1185">Reference proteome</keyword>
<protein>
    <submittedName>
        <fullName evidence="2">VanZ family protein</fullName>
    </submittedName>
</protein>
<organism evidence="2 3">
    <name type="scientific">Muriicola soli</name>
    <dbReference type="NCBI Taxonomy" id="2507538"/>
    <lineage>
        <taxon>Bacteria</taxon>
        <taxon>Pseudomonadati</taxon>
        <taxon>Bacteroidota</taxon>
        <taxon>Flavobacteriia</taxon>
        <taxon>Flavobacteriales</taxon>
        <taxon>Flavobacteriaceae</taxon>
        <taxon>Muriicola</taxon>
    </lineage>
</organism>
<evidence type="ECO:0000313" key="3">
    <source>
        <dbReference type="Proteomes" id="UP000290889"/>
    </source>
</evidence>
<feature type="transmembrane region" description="Helical" evidence="1">
    <location>
        <begin position="42"/>
        <end position="64"/>
    </location>
</feature>
<dbReference type="RefSeq" id="WP_129605743.1">
    <property type="nucleotide sequence ID" value="NZ_CP035544.1"/>
</dbReference>
<proteinExistence type="predicted"/>
<dbReference type="EMBL" id="CP035544">
    <property type="protein sequence ID" value="QBA64965.1"/>
    <property type="molecule type" value="Genomic_DNA"/>
</dbReference>
<feature type="transmembrane region" description="Helical" evidence="1">
    <location>
        <begin position="12"/>
        <end position="30"/>
    </location>
</feature>
<keyword evidence="1" id="KW-0472">Membrane</keyword>
<feature type="transmembrane region" description="Helical" evidence="1">
    <location>
        <begin position="70"/>
        <end position="91"/>
    </location>
</feature>
<dbReference type="AlphaFoldDB" id="A0A411EB59"/>
<sequence length="186" mass="21281">MDTNTNIRKRYLWLAVLIVYLTILSTLFIGQPLANELRDQNVQAVFFLFGMFMVGIAVLLHGLISKPSKIEYAVLFGIIGVYVMFFFRLGAPERSHLIEYSALAILLHKAIRREIAPERSIWLPAILAWLSGIFLGTLDEGIQYFLPERVFDPVDIVFNSMAISMAIIATMLLNWLNKKFTKRKVN</sequence>
<accession>A0A411EB59</accession>
<dbReference type="OrthoDB" id="1438879at2"/>
<gene>
    <name evidence="2" type="ORF">EQY75_10760</name>
</gene>
<keyword evidence="1" id="KW-1133">Transmembrane helix</keyword>
<dbReference type="KEGG" id="mur:EQY75_10760"/>
<dbReference type="NCBIfam" id="NF037970">
    <property type="entry name" value="vanZ_1"/>
    <property type="match status" value="1"/>
</dbReference>
<feature type="transmembrane region" description="Helical" evidence="1">
    <location>
        <begin position="158"/>
        <end position="176"/>
    </location>
</feature>
<evidence type="ECO:0000256" key="1">
    <source>
        <dbReference type="SAM" id="Phobius"/>
    </source>
</evidence>
<dbReference type="Proteomes" id="UP000290889">
    <property type="component" value="Chromosome"/>
</dbReference>
<name>A0A411EB59_9FLAO</name>